<dbReference type="EMBL" id="MU863878">
    <property type="protein sequence ID" value="KAK4205035.1"/>
    <property type="molecule type" value="Genomic_DNA"/>
</dbReference>
<keyword evidence="1" id="KW-0175">Coiled coil</keyword>
<dbReference type="AlphaFoldDB" id="A0AAN6XR19"/>
<evidence type="ECO:0000256" key="2">
    <source>
        <dbReference type="SAM" id="MobiDB-lite"/>
    </source>
</evidence>
<accession>A0AAN6XR19</accession>
<feature type="compositionally biased region" description="Basic residues" evidence="2">
    <location>
        <begin position="297"/>
        <end position="306"/>
    </location>
</feature>
<evidence type="ECO:0000256" key="1">
    <source>
        <dbReference type="SAM" id="Coils"/>
    </source>
</evidence>
<reference evidence="3" key="1">
    <citation type="journal article" date="2023" name="Mol. Phylogenet. Evol.">
        <title>Genome-scale phylogeny and comparative genomics of the fungal order Sordariales.</title>
        <authorList>
            <person name="Hensen N."/>
            <person name="Bonometti L."/>
            <person name="Westerberg I."/>
            <person name="Brannstrom I.O."/>
            <person name="Guillou S."/>
            <person name="Cros-Aarteil S."/>
            <person name="Calhoun S."/>
            <person name="Haridas S."/>
            <person name="Kuo A."/>
            <person name="Mondo S."/>
            <person name="Pangilinan J."/>
            <person name="Riley R."/>
            <person name="LaButti K."/>
            <person name="Andreopoulos B."/>
            <person name="Lipzen A."/>
            <person name="Chen C."/>
            <person name="Yan M."/>
            <person name="Daum C."/>
            <person name="Ng V."/>
            <person name="Clum A."/>
            <person name="Steindorff A."/>
            <person name="Ohm R.A."/>
            <person name="Martin F."/>
            <person name="Silar P."/>
            <person name="Natvig D.O."/>
            <person name="Lalanne C."/>
            <person name="Gautier V."/>
            <person name="Ament-Velasquez S.L."/>
            <person name="Kruys A."/>
            <person name="Hutchinson M.I."/>
            <person name="Powell A.J."/>
            <person name="Barry K."/>
            <person name="Miller A.N."/>
            <person name="Grigoriev I.V."/>
            <person name="Debuchy R."/>
            <person name="Gladieux P."/>
            <person name="Hiltunen Thoren M."/>
            <person name="Johannesson H."/>
        </authorList>
    </citation>
    <scope>NUCLEOTIDE SEQUENCE</scope>
    <source>
        <strain evidence="3">CBS 315.58</strain>
    </source>
</reference>
<feature type="coiled-coil region" evidence="1">
    <location>
        <begin position="85"/>
        <end position="112"/>
    </location>
</feature>
<reference evidence="3" key="2">
    <citation type="submission" date="2023-05" db="EMBL/GenBank/DDBJ databases">
        <authorList>
            <consortium name="Lawrence Berkeley National Laboratory"/>
            <person name="Steindorff A."/>
            <person name="Hensen N."/>
            <person name="Bonometti L."/>
            <person name="Westerberg I."/>
            <person name="Brannstrom I.O."/>
            <person name="Guillou S."/>
            <person name="Cros-Aarteil S."/>
            <person name="Calhoun S."/>
            <person name="Haridas S."/>
            <person name="Kuo A."/>
            <person name="Mondo S."/>
            <person name="Pangilinan J."/>
            <person name="Riley R."/>
            <person name="Labutti K."/>
            <person name="Andreopoulos B."/>
            <person name="Lipzen A."/>
            <person name="Chen C."/>
            <person name="Yanf M."/>
            <person name="Daum C."/>
            <person name="Ng V."/>
            <person name="Clum A."/>
            <person name="Ohm R."/>
            <person name="Martin F."/>
            <person name="Silar P."/>
            <person name="Natvig D."/>
            <person name="Lalanne C."/>
            <person name="Gautier V."/>
            <person name="Ament-Velasquez S.L."/>
            <person name="Kruys A."/>
            <person name="Hutchinson M.I."/>
            <person name="Powell A.J."/>
            <person name="Barry K."/>
            <person name="Miller A.N."/>
            <person name="Grigoriev I.V."/>
            <person name="Debuchy R."/>
            <person name="Gladieux P."/>
            <person name="Thoren M.H."/>
            <person name="Johannesson H."/>
        </authorList>
    </citation>
    <scope>NUCLEOTIDE SEQUENCE</scope>
    <source>
        <strain evidence="3">CBS 315.58</strain>
    </source>
</reference>
<keyword evidence="4" id="KW-1185">Reference proteome</keyword>
<feature type="compositionally biased region" description="Acidic residues" evidence="2">
    <location>
        <begin position="340"/>
        <end position="349"/>
    </location>
</feature>
<protein>
    <submittedName>
        <fullName evidence="3">Uncharacterized protein</fullName>
    </submittedName>
</protein>
<dbReference type="Proteomes" id="UP001303160">
    <property type="component" value="Unassembled WGS sequence"/>
</dbReference>
<evidence type="ECO:0000313" key="4">
    <source>
        <dbReference type="Proteomes" id="UP001303160"/>
    </source>
</evidence>
<comment type="caution">
    <text evidence="3">The sequence shown here is derived from an EMBL/GenBank/DDBJ whole genome shotgun (WGS) entry which is preliminary data.</text>
</comment>
<name>A0AAN6XR19_9PEZI</name>
<gene>
    <name evidence="3" type="ORF">QBC40DRAFT_249424</name>
</gene>
<organism evidence="3 4">
    <name type="scientific">Triangularia verruculosa</name>
    <dbReference type="NCBI Taxonomy" id="2587418"/>
    <lineage>
        <taxon>Eukaryota</taxon>
        <taxon>Fungi</taxon>
        <taxon>Dikarya</taxon>
        <taxon>Ascomycota</taxon>
        <taxon>Pezizomycotina</taxon>
        <taxon>Sordariomycetes</taxon>
        <taxon>Sordariomycetidae</taxon>
        <taxon>Sordariales</taxon>
        <taxon>Podosporaceae</taxon>
        <taxon>Triangularia</taxon>
    </lineage>
</organism>
<proteinExistence type="predicted"/>
<sequence>MAANNSIFWRATIARRNANNPNFMGASDQSINGNIQPEDHPSHMPDAALGHANNLYHQQGDPALLFHPTPAVTPAGEANHGANFVGTQNLEQQQLEARLAQLEAEAKSIRERLLNFHYSTPDPQPNLASAPAVAADESTVITSLSDLSTYFSAETIFNPAARECGFPRSFDGMARAVKRLQDAIKDCTDIIDNDEKKEGRRQTRIGLSKQKTEEMTAKQRELMSWELLFRARDAQAECLVSRSHYSKSPKIVHYPSFEARWDRVIHYLKHCKAAVKNLTALDRVDRVVAGPDVELKQRHRNNKGNSKKGDDLAKVKGKANVVAGNAEASDDGNIEANDGGNDEANDGEGADCNVVADDANQGNDDNAMTNGHGVNPINPINPNVVHANFKPGNHHRIANGAESVNAEDVINESHPIHGSPVVNEVGAAYAGMAVNQSDRLNPHMLNDVGSGLSDGNMMANNVIDNGAHVDYNPMANDMIDAAELLALLGGMEADADNDNMMVNHGDANEGNLMANHGAAVQDNWVANNIDMGNDNTMVQGPGKRPYEMSPPNWGHNAAENPDAGFYQYRHEGRLAPGLRRGAANPCLKAGEEDVLFQFHPSTSYGRARTASNAWGA</sequence>
<feature type="region of interest" description="Disordered" evidence="2">
    <location>
        <begin position="292"/>
        <end position="356"/>
    </location>
</feature>
<evidence type="ECO:0000313" key="3">
    <source>
        <dbReference type="EMBL" id="KAK4205035.1"/>
    </source>
</evidence>